<dbReference type="Pfam" id="PF01734">
    <property type="entry name" value="Patatin"/>
    <property type="match status" value="1"/>
</dbReference>
<comment type="subcellular location">
    <subcellularLocation>
        <location evidence="1">Membrane</location>
    </subcellularLocation>
</comment>
<dbReference type="GO" id="GO:0016042">
    <property type="term" value="P:lipid catabolic process"/>
    <property type="evidence" value="ECO:0007669"/>
    <property type="project" value="UniProtKB-UniRule"/>
</dbReference>
<feature type="short sequence motif" description="DGA/G" evidence="6">
    <location>
        <begin position="224"/>
        <end position="226"/>
    </location>
</feature>
<sequence>MVTTETGAAPRTVRVLPDTLSIPMQRYELLPAMRPARKTVGLALSGGGANGLSQIGVLKALEEEGVPVDFIAGTSMGAVIGGLYSCGYTPGELETIAHTLPWESIVSIGNNNYSRSNIFLEQQRVRDRSTIAIRFEKLKLIIPRSLSSAQALTETLDILALNALYPVTDNFSSLPVQFRAVTTDLISGERVTLSSGPLSEAMRASSTIPVLFSPIARGQRRLVDGGLVANLPVDELESFNAGYKIAVDAHGSMYSTGRELDLPWKAADQALTILTKLQYPAQLEKADIVIRPELETHMATDFSDIDSLVALGYSKGKALAGTIRRGVEKQQKSSPSGRSIAGHTKRISFPTESPEFIEHYHIVSGIVRNAVDPRTALRELLETDLFTRVYAEVDARKKQTVFHLTPLPAIRRIQISGGPPGALSPDEQRACFSPLMDRVYTNRAGTRALESLVRAYRDKGYSLVYITRTGFTGSTLQVRVSSGRADAITVSQDRNITGPTPVNREIKVDTTTVVRLREARSSVKNLYDTGVFNRVSVSAESSAEGDDKRTLLKFSLDEKPASVLRIGLRYDETSNAQFLLDYRNENLAGTTNSLGGWLKVGRKNNVANIEYNMPRIGSTNFTMSSRLFYDKHDFEHANIVFDKQFFHTRSFSSGSYDIQKYGFSTAFGTRIRKNGKFIADITLQNSRSSTDREGLEGFETETMDLLSIGSRLTIDSRDNALIATAGNYTDLRYAITTPAMENKNPFWQFSGTHEHNIPVGERTTLQLSGMFGVSSVAVPLSEKFFLGGPGTSYSRRFIGLKENALPGNNIASAGLQLQYQPPFDIIFPAALRFNYNAGNAWENRDEIALARLIHGIGTSLVWETPIGPARFTAAKAFSFLREADEQESSTLRFADTVFYFSLGHDF</sequence>
<dbReference type="EMBL" id="RXYK01000011">
    <property type="protein sequence ID" value="RTY36967.1"/>
    <property type="molecule type" value="Genomic_DNA"/>
</dbReference>
<dbReference type="InterPro" id="IPR050301">
    <property type="entry name" value="NTE"/>
</dbReference>
<dbReference type="Gene3D" id="2.40.160.50">
    <property type="entry name" value="membrane protein fhac: a member of the omp85/tpsb transporter family"/>
    <property type="match status" value="1"/>
</dbReference>
<dbReference type="PROSITE" id="PS51635">
    <property type="entry name" value="PNPLA"/>
    <property type="match status" value="1"/>
</dbReference>
<evidence type="ECO:0000256" key="1">
    <source>
        <dbReference type="ARBA" id="ARBA00004370"/>
    </source>
</evidence>
<feature type="active site" description="Proton acceptor" evidence="6">
    <location>
        <position position="224"/>
    </location>
</feature>
<evidence type="ECO:0000313" key="10">
    <source>
        <dbReference type="Proteomes" id="UP000279908"/>
    </source>
</evidence>
<dbReference type="GO" id="GO:0019867">
    <property type="term" value="C:outer membrane"/>
    <property type="evidence" value="ECO:0007669"/>
    <property type="project" value="InterPro"/>
</dbReference>
<keyword evidence="3 6" id="KW-0442">Lipid degradation</keyword>
<dbReference type="InterPro" id="IPR016035">
    <property type="entry name" value="Acyl_Trfase/lysoPLipase"/>
</dbReference>
<evidence type="ECO:0000256" key="7">
    <source>
        <dbReference type="SAM" id="MobiDB-lite"/>
    </source>
</evidence>
<keyword evidence="5" id="KW-0472">Membrane</keyword>
<dbReference type="Gene3D" id="3.40.1090.10">
    <property type="entry name" value="Cytosolic phospholipase A2 catalytic domain"/>
    <property type="match status" value="2"/>
</dbReference>
<dbReference type="PANTHER" id="PTHR14226">
    <property type="entry name" value="NEUROPATHY TARGET ESTERASE/SWISS CHEESE D.MELANOGASTER"/>
    <property type="match status" value="1"/>
</dbReference>
<feature type="short sequence motif" description="GXSXG" evidence="6">
    <location>
        <begin position="73"/>
        <end position="77"/>
    </location>
</feature>
<evidence type="ECO:0000259" key="8">
    <source>
        <dbReference type="PROSITE" id="PS51635"/>
    </source>
</evidence>
<dbReference type="SUPFAM" id="SSF52151">
    <property type="entry name" value="FabD/lysophospholipase-like"/>
    <property type="match status" value="1"/>
</dbReference>
<keyword evidence="4 6" id="KW-0443">Lipid metabolism</keyword>
<evidence type="ECO:0000256" key="3">
    <source>
        <dbReference type="ARBA" id="ARBA00022963"/>
    </source>
</evidence>
<organism evidence="9 10">
    <name type="scientific">Chlorobium phaeovibrioides</name>
    <dbReference type="NCBI Taxonomy" id="1094"/>
    <lineage>
        <taxon>Bacteria</taxon>
        <taxon>Pseudomonadati</taxon>
        <taxon>Chlorobiota</taxon>
        <taxon>Chlorobiia</taxon>
        <taxon>Chlorobiales</taxon>
        <taxon>Chlorobiaceae</taxon>
        <taxon>Chlorobium/Pelodictyon group</taxon>
        <taxon>Chlorobium</taxon>
    </lineage>
</organism>
<evidence type="ECO:0000256" key="5">
    <source>
        <dbReference type="ARBA" id="ARBA00023136"/>
    </source>
</evidence>
<feature type="domain" description="PNPLA" evidence="8">
    <location>
        <begin position="42"/>
        <end position="237"/>
    </location>
</feature>
<keyword evidence="2 6" id="KW-0378">Hydrolase</keyword>
<evidence type="ECO:0000256" key="6">
    <source>
        <dbReference type="PROSITE-ProRule" id="PRU01161"/>
    </source>
</evidence>
<evidence type="ECO:0000256" key="4">
    <source>
        <dbReference type="ARBA" id="ARBA00023098"/>
    </source>
</evidence>
<comment type="caution">
    <text evidence="9">The sequence shown here is derived from an EMBL/GenBank/DDBJ whole genome shotgun (WGS) entry which is preliminary data.</text>
</comment>
<accession>A0A3S0U110</accession>
<evidence type="ECO:0000313" key="9">
    <source>
        <dbReference type="EMBL" id="RTY36967.1"/>
    </source>
</evidence>
<feature type="active site" description="Nucleophile" evidence="6">
    <location>
        <position position="75"/>
    </location>
</feature>
<dbReference type="InterPro" id="IPR000184">
    <property type="entry name" value="Bac_surfAg_D15"/>
</dbReference>
<reference evidence="9 10" key="1">
    <citation type="submission" date="2018-12" db="EMBL/GenBank/DDBJ databases">
        <authorList>
            <person name="Lunina O.N."/>
            <person name="Grouzdev D.S."/>
            <person name="Gorlenko V.M."/>
            <person name="Savvichev A.S."/>
        </authorList>
    </citation>
    <scope>NUCLEOTIDE SEQUENCE [LARGE SCALE GENOMIC DNA]</scope>
    <source>
        <strain evidence="9 10">BrKhr-17</strain>
    </source>
</reference>
<dbReference type="PANTHER" id="PTHR14226:SF29">
    <property type="entry name" value="NEUROPATHY TARGET ESTERASE SWS"/>
    <property type="match status" value="1"/>
</dbReference>
<gene>
    <name evidence="9" type="ORF">EKD02_07300</name>
</gene>
<dbReference type="GO" id="GO:0016787">
    <property type="term" value="F:hydrolase activity"/>
    <property type="evidence" value="ECO:0007669"/>
    <property type="project" value="UniProtKB-UniRule"/>
</dbReference>
<dbReference type="CDD" id="cd07205">
    <property type="entry name" value="Pat_PNPLA6_PNPLA7_NTE1_like"/>
    <property type="match status" value="1"/>
</dbReference>
<name>A0A3S0U110_CHLPH</name>
<feature type="short sequence motif" description="GXGXXG" evidence="6">
    <location>
        <begin position="46"/>
        <end position="51"/>
    </location>
</feature>
<dbReference type="Proteomes" id="UP000279908">
    <property type="component" value="Unassembled WGS sequence"/>
</dbReference>
<dbReference type="AlphaFoldDB" id="A0A3S0U110"/>
<protein>
    <submittedName>
        <fullName evidence="9">Patatin</fullName>
    </submittedName>
</protein>
<dbReference type="Pfam" id="PF01103">
    <property type="entry name" value="Omp85"/>
    <property type="match status" value="1"/>
</dbReference>
<dbReference type="InterPro" id="IPR002641">
    <property type="entry name" value="PNPLA_dom"/>
</dbReference>
<feature type="region of interest" description="Disordered" evidence="7">
    <location>
        <begin position="325"/>
        <end position="344"/>
    </location>
</feature>
<proteinExistence type="predicted"/>
<evidence type="ECO:0000256" key="2">
    <source>
        <dbReference type="ARBA" id="ARBA00022801"/>
    </source>
</evidence>